<dbReference type="PANTHER" id="PTHR24282:SF212">
    <property type="entry name" value="CYTOCHROME P450 PROTEIN-RELATED"/>
    <property type="match status" value="1"/>
</dbReference>
<keyword evidence="10 12" id="KW-0472">Membrane</keyword>
<dbReference type="InterPro" id="IPR036396">
    <property type="entry name" value="Cyt_P450_sf"/>
</dbReference>
<keyword evidence="5 11" id="KW-0479">Metal-binding</keyword>
<dbReference type="Proteomes" id="UP000326396">
    <property type="component" value="Linkage Group LG5"/>
</dbReference>
<gene>
    <name evidence="13" type="ORF">E3N88_31194</name>
</gene>
<keyword evidence="3 11" id="KW-0349">Heme</keyword>
<feature type="transmembrane region" description="Helical" evidence="12">
    <location>
        <begin position="516"/>
        <end position="536"/>
    </location>
</feature>
<dbReference type="GO" id="GO:0016020">
    <property type="term" value="C:membrane"/>
    <property type="evidence" value="ECO:0007669"/>
    <property type="project" value="UniProtKB-SubCell"/>
</dbReference>
<keyword evidence="6 12" id="KW-1133">Transmembrane helix</keyword>
<evidence type="ECO:0000256" key="10">
    <source>
        <dbReference type="ARBA" id="ARBA00023136"/>
    </source>
</evidence>
<evidence type="ECO:0000256" key="12">
    <source>
        <dbReference type="SAM" id="Phobius"/>
    </source>
</evidence>
<evidence type="ECO:0000256" key="8">
    <source>
        <dbReference type="ARBA" id="ARBA00023004"/>
    </source>
</evidence>
<evidence type="ECO:0000256" key="4">
    <source>
        <dbReference type="ARBA" id="ARBA00022692"/>
    </source>
</evidence>
<dbReference type="EMBL" id="SZYD01000015">
    <property type="protein sequence ID" value="KAD3641970.1"/>
    <property type="molecule type" value="Genomic_DNA"/>
</dbReference>
<dbReference type="InterPro" id="IPR050665">
    <property type="entry name" value="Cytochrome_P450_Monooxygen"/>
</dbReference>
<keyword evidence="14" id="KW-1185">Reference proteome</keyword>
<protein>
    <recommendedName>
        <fullName evidence="15">Cytochrome P450</fullName>
    </recommendedName>
</protein>
<dbReference type="PRINTS" id="PR00385">
    <property type="entry name" value="P450"/>
</dbReference>
<dbReference type="AlphaFoldDB" id="A0A5N6MNY6"/>
<dbReference type="GO" id="GO:0005506">
    <property type="term" value="F:iron ion binding"/>
    <property type="evidence" value="ECO:0007669"/>
    <property type="project" value="InterPro"/>
</dbReference>
<dbReference type="Pfam" id="PF00067">
    <property type="entry name" value="p450"/>
    <property type="match status" value="2"/>
</dbReference>
<keyword evidence="9" id="KW-0503">Monooxygenase</keyword>
<dbReference type="InterPro" id="IPR017972">
    <property type="entry name" value="Cyt_P450_CS"/>
</dbReference>
<dbReference type="FunFam" id="1.10.630.10:FF:000029">
    <property type="entry name" value="Cytochrome P450 734A1"/>
    <property type="match status" value="2"/>
</dbReference>
<dbReference type="Gene3D" id="1.10.630.10">
    <property type="entry name" value="Cytochrome P450"/>
    <property type="match status" value="2"/>
</dbReference>
<dbReference type="GO" id="GO:0004497">
    <property type="term" value="F:monooxygenase activity"/>
    <property type="evidence" value="ECO:0007669"/>
    <property type="project" value="UniProtKB-KW"/>
</dbReference>
<feature type="binding site" description="axial binding residue" evidence="11">
    <location>
        <position position="976"/>
    </location>
    <ligand>
        <name>heme</name>
        <dbReference type="ChEBI" id="CHEBI:30413"/>
    </ligand>
    <ligandPart>
        <name>Fe</name>
        <dbReference type="ChEBI" id="CHEBI:18248"/>
    </ligandPart>
</feature>
<evidence type="ECO:0000256" key="6">
    <source>
        <dbReference type="ARBA" id="ARBA00022989"/>
    </source>
</evidence>
<evidence type="ECO:0000256" key="3">
    <source>
        <dbReference type="ARBA" id="ARBA00022617"/>
    </source>
</evidence>
<dbReference type="PROSITE" id="PS00086">
    <property type="entry name" value="CYTOCHROME_P450"/>
    <property type="match status" value="2"/>
</dbReference>
<evidence type="ECO:0000256" key="1">
    <source>
        <dbReference type="ARBA" id="ARBA00004370"/>
    </source>
</evidence>
<keyword evidence="4 12" id="KW-0812">Transmembrane</keyword>
<evidence type="ECO:0000313" key="13">
    <source>
        <dbReference type="EMBL" id="KAD3641970.1"/>
    </source>
</evidence>
<comment type="similarity">
    <text evidence="2">Belongs to the cytochrome P450 family.</text>
</comment>
<evidence type="ECO:0000313" key="14">
    <source>
        <dbReference type="Proteomes" id="UP000326396"/>
    </source>
</evidence>
<evidence type="ECO:0000256" key="9">
    <source>
        <dbReference type="ARBA" id="ARBA00023033"/>
    </source>
</evidence>
<evidence type="ECO:0000256" key="11">
    <source>
        <dbReference type="PIRSR" id="PIRSR602401-1"/>
    </source>
</evidence>
<comment type="subcellular location">
    <subcellularLocation>
        <location evidence="1">Membrane</location>
    </subcellularLocation>
</comment>
<dbReference type="InterPro" id="IPR002401">
    <property type="entry name" value="Cyt_P450_E_grp-I"/>
</dbReference>
<dbReference type="InterPro" id="IPR001128">
    <property type="entry name" value="Cyt_P450"/>
</dbReference>
<evidence type="ECO:0000256" key="5">
    <source>
        <dbReference type="ARBA" id="ARBA00022723"/>
    </source>
</evidence>
<dbReference type="GO" id="GO:0016705">
    <property type="term" value="F:oxidoreductase activity, acting on paired donors, with incorporation or reduction of molecular oxygen"/>
    <property type="evidence" value="ECO:0007669"/>
    <property type="project" value="InterPro"/>
</dbReference>
<evidence type="ECO:0008006" key="15">
    <source>
        <dbReference type="Google" id="ProtNLM"/>
    </source>
</evidence>
<evidence type="ECO:0000256" key="7">
    <source>
        <dbReference type="ARBA" id="ARBA00023002"/>
    </source>
</evidence>
<dbReference type="OrthoDB" id="1470350at2759"/>
<name>A0A5N6MNY6_9ASTR</name>
<comment type="caution">
    <text evidence="13">The sequence shown here is derived from an EMBL/GenBank/DDBJ whole genome shotgun (WGS) entry which is preliminary data.</text>
</comment>
<dbReference type="PRINTS" id="PR00463">
    <property type="entry name" value="EP450I"/>
</dbReference>
<evidence type="ECO:0000256" key="2">
    <source>
        <dbReference type="ARBA" id="ARBA00010617"/>
    </source>
</evidence>
<comment type="cofactor">
    <cofactor evidence="11">
        <name>heme</name>
        <dbReference type="ChEBI" id="CHEBI:30413"/>
    </cofactor>
</comment>
<keyword evidence="7" id="KW-0560">Oxidoreductase</keyword>
<sequence>MEAMSMSFSAVWGGMVAVAVVATMVYGWRFFNWAWLRPKRTEKSLREQGLAGNRYRFLFGDLKEVVQTTEQAKLKPIKLTDNIVPRIIPFYYTAANTYGNTFFTWMGPRPLVHITDPLLIRQIFANYNQFQKIRGGNPLSKMLAKGVVDADADQWVKHRKIINPAFHVEKLKHMLPAFHISCSEMICKWEGMTKGGSCEVDVYPHLQTMTSDVISRTAFGSSYEEGRKIFELQMEQAKLVIQAAQSIYIPGSRFLPTKRNRRMKAIDAEVKSSIKKIINKRLTAKEKGENTKEDLLGLLLDSNDKEIKQQGNSKFGLSIDDVIEECKLFYFAGQETTANLLVWTLILLSQHTNWQDRAREEVSRVFGDRKPDIDGLSHLKIINMILHEVLRLYPPGPALGRMIHEETKVGNLTLPPGTFLLLHLMLIHLDANLWGDDVNEFNPERFAEGVSKATKEPASYFPFGGGPRVCVGQTFAALEARLALVMILRRFLFKLSPSYSHAPHTIITLQPHLSTVWVGMVTVAVAATVVYGWRFFNWAWLRPKRTEKSLREQGLTGNRYRFLFGDLKEVAKTAEQAKLKPIKLTDNIVPRVMPYFYTAANTYGNFTFFTWMGPRPMVHITDPLLIRQILANYNQFQKQRGGNPLSRILGKGLVDVEGDQWVKHRKIINPAFHVEKLKHMLPAFYISCSEMISKWEGMTKGGSCEVDVYPHLQTMTSDVISRTAFGSSYEEGRKIFELQIEQAKLVIHSLQSFYIPGSHILPTKRNRRMKAIDKEVKSSIMKIINKRLTAKERGENAKEDLIGMLLDSNDKEIKQQGNSDSGLSVDDVIEECKLFYFAGQETTANLLVWTLILLAQHTNWQDRARDEVLRVFGDRTPDIDGLNHLKIINMIFHEVLRFYPPGPAIGRMIHEETKVGNLTLPPGTFLMLHLMLTHLDANLWGDDVNEFNPERFSKGVSKATKEPASYFPFGGGPRICVGQNFAALEARLTLAMILRRFSFKLSPSYSHAPHTILTLQPQFGAQLILTEL</sequence>
<accession>A0A5N6MNY6</accession>
<organism evidence="13 14">
    <name type="scientific">Mikania micrantha</name>
    <name type="common">bitter vine</name>
    <dbReference type="NCBI Taxonomy" id="192012"/>
    <lineage>
        <taxon>Eukaryota</taxon>
        <taxon>Viridiplantae</taxon>
        <taxon>Streptophyta</taxon>
        <taxon>Embryophyta</taxon>
        <taxon>Tracheophyta</taxon>
        <taxon>Spermatophyta</taxon>
        <taxon>Magnoliopsida</taxon>
        <taxon>eudicotyledons</taxon>
        <taxon>Gunneridae</taxon>
        <taxon>Pentapetalae</taxon>
        <taxon>asterids</taxon>
        <taxon>campanulids</taxon>
        <taxon>Asterales</taxon>
        <taxon>Asteraceae</taxon>
        <taxon>Asteroideae</taxon>
        <taxon>Heliantheae alliance</taxon>
        <taxon>Eupatorieae</taxon>
        <taxon>Mikania</taxon>
    </lineage>
</organism>
<dbReference type="PANTHER" id="PTHR24282">
    <property type="entry name" value="CYTOCHROME P450 FAMILY MEMBER"/>
    <property type="match status" value="1"/>
</dbReference>
<proteinExistence type="inferred from homology"/>
<keyword evidence="8 11" id="KW-0408">Iron</keyword>
<reference evidence="13 14" key="1">
    <citation type="submission" date="2019-05" db="EMBL/GenBank/DDBJ databases">
        <title>Mikania micrantha, genome provides insights into the molecular mechanism of rapid growth.</title>
        <authorList>
            <person name="Liu B."/>
        </authorList>
    </citation>
    <scope>NUCLEOTIDE SEQUENCE [LARGE SCALE GENOMIC DNA]</scope>
    <source>
        <strain evidence="13">NLD-2019</strain>
        <tissue evidence="13">Leaf</tissue>
    </source>
</reference>
<dbReference type="SUPFAM" id="SSF48264">
    <property type="entry name" value="Cytochrome P450"/>
    <property type="match status" value="2"/>
</dbReference>
<dbReference type="GO" id="GO:0020037">
    <property type="term" value="F:heme binding"/>
    <property type="evidence" value="ECO:0007669"/>
    <property type="project" value="InterPro"/>
</dbReference>